<dbReference type="Proteomes" id="UP001500967">
    <property type="component" value="Unassembled WGS sequence"/>
</dbReference>
<reference evidence="2 3" key="1">
    <citation type="journal article" date="2019" name="Int. J. Syst. Evol. Microbiol.">
        <title>The Global Catalogue of Microorganisms (GCM) 10K type strain sequencing project: providing services to taxonomists for standard genome sequencing and annotation.</title>
        <authorList>
            <consortium name="The Broad Institute Genomics Platform"/>
            <consortium name="The Broad Institute Genome Sequencing Center for Infectious Disease"/>
            <person name="Wu L."/>
            <person name="Ma J."/>
        </authorList>
    </citation>
    <scope>NUCLEOTIDE SEQUENCE [LARGE SCALE GENOMIC DNA]</scope>
    <source>
        <strain evidence="2 3">JCM 10425</strain>
    </source>
</reference>
<feature type="transmembrane region" description="Helical" evidence="1">
    <location>
        <begin position="155"/>
        <end position="177"/>
    </location>
</feature>
<keyword evidence="3" id="KW-1185">Reference proteome</keyword>
<dbReference type="PANTHER" id="PTHR40761:SF1">
    <property type="entry name" value="CONSERVED INTEGRAL MEMBRANE ALANINE VALINE AND LEUCINE RICH PROTEIN-RELATED"/>
    <property type="match status" value="1"/>
</dbReference>
<evidence type="ECO:0000313" key="3">
    <source>
        <dbReference type="Proteomes" id="UP001500967"/>
    </source>
</evidence>
<feature type="transmembrane region" description="Helical" evidence="1">
    <location>
        <begin position="93"/>
        <end position="112"/>
    </location>
</feature>
<gene>
    <name evidence="2" type="ORF">GCM10009539_37620</name>
</gene>
<feature type="transmembrane region" description="Helical" evidence="1">
    <location>
        <begin position="197"/>
        <end position="214"/>
    </location>
</feature>
<comment type="caution">
    <text evidence="2">The sequence shown here is derived from an EMBL/GenBank/DDBJ whole genome shotgun (WGS) entry which is preliminary data.</text>
</comment>
<dbReference type="RefSeq" id="WP_344650129.1">
    <property type="nucleotide sequence ID" value="NZ_BAAAGX010000014.1"/>
</dbReference>
<keyword evidence="1" id="KW-0812">Transmembrane</keyword>
<feature type="transmembrane region" description="Helical" evidence="1">
    <location>
        <begin position="124"/>
        <end position="143"/>
    </location>
</feature>
<name>A0ABN0UFH7_9ACTN</name>
<accession>A0ABN0UFH7</accession>
<evidence type="ECO:0008006" key="4">
    <source>
        <dbReference type="Google" id="ProtNLM"/>
    </source>
</evidence>
<sequence>MNAHVVALGLAAGAAAGYGISSLLQAIGAGQPGGTLRRPVYLAGLGLDGVAWVASLAAVRGLPLYAVQAVLAGSVAVTAVAARIVLGTRLGRAHTAALVVTVGALAVLGGSAGSEHAVALSLPVRSGVLAVALLLAAAGWATVRRTASGSDTAPTSAGWAALTAALAGAAFGGTALAARAVTLPTPFSPLALATDPLVWALACFGVTGTVLYASALEHGDAARVTALLWIVEVLLPAGFGVALLGDTVRPGWGPAALSAVLASTAAAVVLATPQPEMARR</sequence>
<feature type="transmembrane region" description="Helical" evidence="1">
    <location>
        <begin position="226"/>
        <end position="245"/>
    </location>
</feature>
<feature type="transmembrane region" description="Helical" evidence="1">
    <location>
        <begin position="6"/>
        <end position="28"/>
    </location>
</feature>
<dbReference type="PANTHER" id="PTHR40761">
    <property type="entry name" value="CONSERVED INTEGRAL MEMBRANE ALANINE VALINE AND LEUCINE RICH PROTEIN-RELATED"/>
    <property type="match status" value="1"/>
</dbReference>
<organism evidence="2 3">
    <name type="scientific">Cryptosporangium japonicum</name>
    <dbReference type="NCBI Taxonomy" id="80872"/>
    <lineage>
        <taxon>Bacteria</taxon>
        <taxon>Bacillati</taxon>
        <taxon>Actinomycetota</taxon>
        <taxon>Actinomycetes</taxon>
        <taxon>Cryptosporangiales</taxon>
        <taxon>Cryptosporangiaceae</taxon>
        <taxon>Cryptosporangium</taxon>
    </lineage>
</organism>
<dbReference type="EMBL" id="BAAAGX010000014">
    <property type="protein sequence ID" value="GAA0248819.1"/>
    <property type="molecule type" value="Genomic_DNA"/>
</dbReference>
<proteinExistence type="predicted"/>
<evidence type="ECO:0000256" key="1">
    <source>
        <dbReference type="SAM" id="Phobius"/>
    </source>
</evidence>
<feature type="transmembrane region" description="Helical" evidence="1">
    <location>
        <begin position="40"/>
        <end position="59"/>
    </location>
</feature>
<protein>
    <recommendedName>
        <fullName evidence="4">Integral membrane protein</fullName>
    </recommendedName>
</protein>
<keyword evidence="1" id="KW-0472">Membrane</keyword>
<feature type="transmembrane region" description="Helical" evidence="1">
    <location>
        <begin position="251"/>
        <end position="271"/>
    </location>
</feature>
<evidence type="ECO:0000313" key="2">
    <source>
        <dbReference type="EMBL" id="GAA0248819.1"/>
    </source>
</evidence>
<keyword evidence="1" id="KW-1133">Transmembrane helix</keyword>
<feature type="transmembrane region" description="Helical" evidence="1">
    <location>
        <begin position="65"/>
        <end position="86"/>
    </location>
</feature>